<dbReference type="InterPro" id="IPR029044">
    <property type="entry name" value="Nucleotide-diphossugar_trans"/>
</dbReference>
<gene>
    <name evidence="4" type="ORF">DDR33_09050</name>
</gene>
<dbReference type="GO" id="GO:0009103">
    <property type="term" value="P:lipopolysaccharide biosynthetic process"/>
    <property type="evidence" value="ECO:0007669"/>
    <property type="project" value="UniProtKB-KW"/>
</dbReference>
<keyword evidence="5" id="KW-1185">Reference proteome</keyword>
<dbReference type="Proteomes" id="UP000245647">
    <property type="component" value="Unassembled WGS sequence"/>
</dbReference>
<evidence type="ECO:0000313" key="4">
    <source>
        <dbReference type="EMBL" id="PWG81063.1"/>
    </source>
</evidence>
<keyword evidence="3" id="KW-0448">Lipopolysaccharide biosynthesis</keyword>
<dbReference type="OrthoDB" id="9815559at2"/>
<accession>A0A2U2PI29</accession>
<keyword evidence="1 4" id="KW-0808">Transferase</keyword>
<dbReference type="NCBIfam" id="NF003952">
    <property type="entry name" value="PRK05450.1-5"/>
    <property type="match status" value="1"/>
</dbReference>
<dbReference type="RefSeq" id="WP_109415447.1">
    <property type="nucleotide sequence ID" value="NZ_QEAS01000006.1"/>
</dbReference>
<comment type="caution">
    <text evidence="4">The sequence shown here is derived from an EMBL/GenBank/DDBJ whole genome shotgun (WGS) entry which is preliminary data.</text>
</comment>
<dbReference type="InterPro" id="IPR004528">
    <property type="entry name" value="KdsB"/>
</dbReference>
<name>A0A2U2PI29_9SPHI</name>
<dbReference type="AlphaFoldDB" id="A0A2U2PI29"/>
<evidence type="ECO:0000313" key="5">
    <source>
        <dbReference type="Proteomes" id="UP000245647"/>
    </source>
</evidence>
<dbReference type="CDD" id="cd02517">
    <property type="entry name" value="CMP-KDO-Synthetase"/>
    <property type="match status" value="1"/>
</dbReference>
<proteinExistence type="predicted"/>
<dbReference type="InterPro" id="IPR003329">
    <property type="entry name" value="Cytidylyl_trans"/>
</dbReference>
<evidence type="ECO:0000256" key="1">
    <source>
        <dbReference type="ARBA" id="ARBA00022679"/>
    </source>
</evidence>
<dbReference type="SUPFAM" id="SSF53448">
    <property type="entry name" value="Nucleotide-diphospho-sugar transferases"/>
    <property type="match status" value="1"/>
</dbReference>
<dbReference type="GO" id="GO:0005829">
    <property type="term" value="C:cytosol"/>
    <property type="evidence" value="ECO:0007669"/>
    <property type="project" value="TreeGrafter"/>
</dbReference>
<keyword evidence="2 4" id="KW-0548">Nucleotidyltransferase</keyword>
<organism evidence="4 5">
    <name type="scientific">Pararcticibacter amylolyticus</name>
    <dbReference type="NCBI Taxonomy" id="2173175"/>
    <lineage>
        <taxon>Bacteria</taxon>
        <taxon>Pseudomonadati</taxon>
        <taxon>Bacteroidota</taxon>
        <taxon>Sphingobacteriia</taxon>
        <taxon>Sphingobacteriales</taxon>
        <taxon>Sphingobacteriaceae</taxon>
        <taxon>Pararcticibacter</taxon>
    </lineage>
</organism>
<dbReference type="PANTHER" id="PTHR42866:SF2">
    <property type="entry name" value="3-DEOXY-MANNO-OCTULOSONATE CYTIDYLYLTRANSFERASE, MITOCHONDRIAL"/>
    <property type="match status" value="1"/>
</dbReference>
<evidence type="ECO:0000256" key="2">
    <source>
        <dbReference type="ARBA" id="ARBA00022695"/>
    </source>
</evidence>
<evidence type="ECO:0000256" key="3">
    <source>
        <dbReference type="ARBA" id="ARBA00022985"/>
    </source>
</evidence>
<dbReference type="Pfam" id="PF02348">
    <property type="entry name" value="CTP_transf_3"/>
    <property type="match status" value="1"/>
</dbReference>
<dbReference type="EMBL" id="QEAS01000006">
    <property type="protein sequence ID" value="PWG81063.1"/>
    <property type="molecule type" value="Genomic_DNA"/>
</dbReference>
<dbReference type="Gene3D" id="3.90.550.10">
    <property type="entry name" value="Spore Coat Polysaccharide Biosynthesis Protein SpsA, Chain A"/>
    <property type="match status" value="1"/>
</dbReference>
<dbReference type="PANTHER" id="PTHR42866">
    <property type="entry name" value="3-DEOXY-MANNO-OCTULOSONATE CYTIDYLYLTRANSFERASE"/>
    <property type="match status" value="1"/>
</dbReference>
<reference evidence="4 5" key="1">
    <citation type="submission" date="2018-04" db="EMBL/GenBank/DDBJ databases">
        <title>Pedobacter chongqingensis sp. nov., isolated from a rottenly hemp rope.</title>
        <authorList>
            <person name="Cai Y."/>
        </authorList>
    </citation>
    <scope>NUCLEOTIDE SEQUENCE [LARGE SCALE GENOMIC DNA]</scope>
    <source>
        <strain evidence="4 5">FJ4-8</strain>
    </source>
</reference>
<protein>
    <submittedName>
        <fullName evidence="4">3-deoxy-manno-octulosonate cytidylyltransferase</fullName>
    </submittedName>
</protein>
<dbReference type="NCBIfam" id="NF009905">
    <property type="entry name" value="PRK13368.1"/>
    <property type="match status" value="1"/>
</dbReference>
<sequence length="243" mass="26884">MKVLGVIPARYRSSRYPGKPLVELNGKAMVIHVAEKAALALGAENVIIATDDQRIADVVEKAGFQYLLTSDDHPTGTDRLWEVARKREADIYINIQGDEPMVDPKDIRRICSVKKEFTGYVINGMCALADSEDPASVNIPKVLVNSGNDLIYMSRLPIPGIKAPGAVRPVYLKQVCIYAFNYDQLRAFGERGGKAEFEAFEDIEILRFLDLKIPVKMVYTAGNTLAVDVPEDVSKVEEALRLG</sequence>
<dbReference type="GO" id="GO:0008690">
    <property type="term" value="F:3-deoxy-manno-octulosonate cytidylyltransferase activity"/>
    <property type="evidence" value="ECO:0007669"/>
    <property type="project" value="InterPro"/>
</dbReference>